<organism evidence="1 2">
    <name type="scientific">Suillus placidus</name>
    <dbReference type="NCBI Taxonomy" id="48579"/>
    <lineage>
        <taxon>Eukaryota</taxon>
        <taxon>Fungi</taxon>
        <taxon>Dikarya</taxon>
        <taxon>Basidiomycota</taxon>
        <taxon>Agaricomycotina</taxon>
        <taxon>Agaricomycetes</taxon>
        <taxon>Agaricomycetidae</taxon>
        <taxon>Boletales</taxon>
        <taxon>Suillineae</taxon>
        <taxon>Suillaceae</taxon>
        <taxon>Suillus</taxon>
    </lineage>
</organism>
<reference evidence="1" key="1">
    <citation type="journal article" date="2020" name="New Phytol.">
        <title>Comparative genomics reveals dynamic genome evolution in host specialist ectomycorrhizal fungi.</title>
        <authorList>
            <person name="Lofgren L.A."/>
            <person name="Nguyen N.H."/>
            <person name="Vilgalys R."/>
            <person name="Ruytinx J."/>
            <person name="Liao H.L."/>
            <person name="Branco S."/>
            <person name="Kuo A."/>
            <person name="LaButti K."/>
            <person name="Lipzen A."/>
            <person name="Andreopoulos W."/>
            <person name="Pangilinan J."/>
            <person name="Riley R."/>
            <person name="Hundley H."/>
            <person name="Na H."/>
            <person name="Barry K."/>
            <person name="Grigoriev I.V."/>
            <person name="Stajich J.E."/>
            <person name="Kennedy P.G."/>
        </authorList>
    </citation>
    <scope>NUCLEOTIDE SEQUENCE</scope>
    <source>
        <strain evidence="1">DOB743</strain>
    </source>
</reference>
<dbReference type="EMBL" id="JABBWD010000001">
    <property type="protein sequence ID" value="KAG1783990.1"/>
    <property type="molecule type" value="Genomic_DNA"/>
</dbReference>
<keyword evidence="2" id="KW-1185">Reference proteome</keyword>
<dbReference type="AlphaFoldDB" id="A0A9P7D8D2"/>
<accession>A0A9P7D8D2</accession>
<evidence type="ECO:0000313" key="1">
    <source>
        <dbReference type="EMBL" id="KAG1783990.1"/>
    </source>
</evidence>
<proteinExistence type="predicted"/>
<gene>
    <name evidence="1" type="ORF">EV702DRAFT_957215</name>
</gene>
<dbReference type="OrthoDB" id="2789810at2759"/>
<name>A0A9P7D8D2_9AGAM</name>
<evidence type="ECO:0008006" key="3">
    <source>
        <dbReference type="Google" id="ProtNLM"/>
    </source>
</evidence>
<evidence type="ECO:0000313" key="2">
    <source>
        <dbReference type="Proteomes" id="UP000714275"/>
    </source>
</evidence>
<dbReference type="Proteomes" id="UP000714275">
    <property type="component" value="Unassembled WGS sequence"/>
</dbReference>
<sequence>MDIYDQSNLAEICNCSLVSRFWLYAARDHLWRYVRLGGGRRGNSFVQLLQHYTSEHESTLPSFVPHVKYLFIRESRGGLSWDPKWLNAVLPTLAGSFVNLHSLEAERITWEYLSSKSRDAFIKGFKGVRKLALRVCNFRTTLDMIRVIGEFEDVEALALDGVRCEWDDIPADLEVFVSRADDRAIPKPPRKLRELAMRGAHTRHVLKWMRAAMKHDGGRVTVEVLRLGALGAKSAPAVGKFLEMLGASLKELHLGFDAAFIDDGDEIVSHTDLGHNKFLREMHVYGLVIPSLPPQDLSDLDPPPPPPQLMPLTALLDSVCAPLRALSLALHPADVLALSSMDFEGLAHVLDRKLWTTLEDVQVVIATEDDGRMGGTVNQRLDRLFKRGVLRVDVGFDDREVVLI</sequence>
<comment type="caution">
    <text evidence="1">The sequence shown here is derived from an EMBL/GenBank/DDBJ whole genome shotgun (WGS) entry which is preliminary data.</text>
</comment>
<protein>
    <recommendedName>
        <fullName evidence="3">F-box domain-containing protein</fullName>
    </recommendedName>
</protein>